<evidence type="ECO:0000256" key="5">
    <source>
        <dbReference type="ARBA" id="ARBA00022679"/>
    </source>
</evidence>
<keyword evidence="9" id="KW-0812">Transmembrane</keyword>
<dbReference type="SUPFAM" id="SSF55874">
    <property type="entry name" value="ATPase domain of HSP90 chaperone/DNA topoisomerase II/histidine kinase"/>
    <property type="match status" value="1"/>
</dbReference>
<feature type="transmembrane region" description="Helical" evidence="9">
    <location>
        <begin position="203"/>
        <end position="223"/>
    </location>
</feature>
<evidence type="ECO:0000256" key="8">
    <source>
        <dbReference type="ARBA" id="ARBA00022840"/>
    </source>
</evidence>
<dbReference type="Pfam" id="PF02518">
    <property type="entry name" value="HATPase_c"/>
    <property type="match status" value="1"/>
</dbReference>
<dbReference type="InterPro" id="IPR036890">
    <property type="entry name" value="HATPase_C_sf"/>
</dbReference>
<evidence type="ECO:0000313" key="12">
    <source>
        <dbReference type="Proteomes" id="UP000664628"/>
    </source>
</evidence>
<dbReference type="InterPro" id="IPR003594">
    <property type="entry name" value="HATPase_dom"/>
</dbReference>
<dbReference type="RefSeq" id="WP_207330721.1">
    <property type="nucleotide sequence ID" value="NZ_JAFMYW010000006.1"/>
</dbReference>
<organism evidence="11 12">
    <name type="scientific">Fibrella forsythiae</name>
    <dbReference type="NCBI Taxonomy" id="2817061"/>
    <lineage>
        <taxon>Bacteria</taxon>
        <taxon>Pseudomonadati</taxon>
        <taxon>Bacteroidota</taxon>
        <taxon>Cytophagia</taxon>
        <taxon>Cytophagales</taxon>
        <taxon>Spirosomataceae</taxon>
        <taxon>Fibrella</taxon>
    </lineage>
</organism>
<feature type="transmembrane region" description="Helical" evidence="9">
    <location>
        <begin position="137"/>
        <end position="156"/>
    </location>
</feature>
<comment type="subcellular location">
    <subcellularLocation>
        <location evidence="2">Membrane</location>
    </subcellularLocation>
</comment>
<dbReference type="EC" id="2.7.13.3" evidence="3"/>
<gene>
    <name evidence="11" type="ORF">J2I46_19440</name>
</gene>
<feature type="transmembrane region" description="Helical" evidence="9">
    <location>
        <begin position="273"/>
        <end position="294"/>
    </location>
</feature>
<feature type="transmembrane region" description="Helical" evidence="9">
    <location>
        <begin position="176"/>
        <end position="197"/>
    </location>
</feature>
<evidence type="ECO:0000259" key="10">
    <source>
        <dbReference type="PROSITE" id="PS50885"/>
    </source>
</evidence>
<dbReference type="Pfam" id="PF07568">
    <property type="entry name" value="HisKA_2"/>
    <property type="match status" value="1"/>
</dbReference>
<evidence type="ECO:0000256" key="1">
    <source>
        <dbReference type="ARBA" id="ARBA00000085"/>
    </source>
</evidence>
<keyword evidence="5" id="KW-0808">Transferase</keyword>
<dbReference type="SMART" id="SM00387">
    <property type="entry name" value="HATPase_c"/>
    <property type="match status" value="1"/>
</dbReference>
<evidence type="ECO:0000256" key="4">
    <source>
        <dbReference type="ARBA" id="ARBA00022553"/>
    </source>
</evidence>
<keyword evidence="9" id="KW-0472">Membrane</keyword>
<dbReference type="PANTHER" id="PTHR41523">
    <property type="entry name" value="TWO-COMPONENT SYSTEM SENSOR PROTEIN"/>
    <property type="match status" value="1"/>
</dbReference>
<protein>
    <recommendedName>
        <fullName evidence="3">histidine kinase</fullName>
        <ecNumber evidence="3">2.7.13.3</ecNumber>
    </recommendedName>
</protein>
<dbReference type="PANTHER" id="PTHR41523:SF8">
    <property type="entry name" value="ETHYLENE RESPONSE SENSOR PROTEIN"/>
    <property type="match status" value="1"/>
</dbReference>
<feature type="transmembrane region" description="Helical" evidence="9">
    <location>
        <begin position="72"/>
        <end position="95"/>
    </location>
</feature>
<evidence type="ECO:0000256" key="6">
    <source>
        <dbReference type="ARBA" id="ARBA00022741"/>
    </source>
</evidence>
<keyword evidence="6" id="KW-0547">Nucleotide-binding</keyword>
<evidence type="ECO:0000256" key="2">
    <source>
        <dbReference type="ARBA" id="ARBA00004370"/>
    </source>
</evidence>
<feature type="transmembrane region" description="Helical" evidence="9">
    <location>
        <begin position="6"/>
        <end position="27"/>
    </location>
</feature>
<evidence type="ECO:0000256" key="9">
    <source>
        <dbReference type="SAM" id="Phobius"/>
    </source>
</evidence>
<dbReference type="Gene3D" id="3.30.565.10">
    <property type="entry name" value="Histidine kinase-like ATPase, C-terminal domain"/>
    <property type="match status" value="1"/>
</dbReference>
<keyword evidence="8" id="KW-0067">ATP-binding</keyword>
<dbReference type="InterPro" id="IPR011495">
    <property type="entry name" value="Sig_transdc_His_kin_sub2_dim/P"/>
</dbReference>
<feature type="transmembrane region" description="Helical" evidence="9">
    <location>
        <begin position="235"/>
        <end position="253"/>
    </location>
</feature>
<dbReference type="CDD" id="cd06225">
    <property type="entry name" value="HAMP"/>
    <property type="match status" value="1"/>
</dbReference>
<dbReference type="Pfam" id="PF00672">
    <property type="entry name" value="HAMP"/>
    <property type="match status" value="1"/>
</dbReference>
<dbReference type="EMBL" id="JAFMYW010000006">
    <property type="protein sequence ID" value="MBO0950774.1"/>
    <property type="molecule type" value="Genomic_DNA"/>
</dbReference>
<sequence>MPYLLLHTNSLMAVSLALVMGSMWVFVRKSPVETLTRSWLLVFYLCQMVWQISEFFHYAVHPAYIGSLPYKLLLTCWTFPALALVEIAFVQFNYVFLDDTFPKERRVVRYLSFGLGTLLCLFTVWNEFFNNSNLESLNFAGFLYGSLTNVWALIVCTRKAIRLRQQDSPNTTGVRWMTAVNWIFVVMCLVVISVGFYSNVGYWTYSTLLWFGNLTEIIVYLTYSAVPTSLKVKQIGFTQISIASILLTVMLVFCPPVDILDLPARVAQQDSLLKILLLIVGTASLNFLLLPRLINAALTQPVLRLLDGVRHVNAGDLTVQVVQSTQDEVGVLTQHFNQMTRSLYNAQTELTRYAQTLEEQVADRTAELQADKARIEEQSVQLQTVMRELHHRVKNNLAIVSGLLSLQLNRLEDEQAIKAFQEGQRRIEAISLIHQRLYQSDELTSIHMGQFLEELTHSIMQAYGYSPQSVALHIDSDVDVLDIDMAVPMSLIINELLTNCFKYAVPNVREPKLSVSLLKREGLLLEVADNGPGIDLQMWNRPTTSFGKRLIKGLSEQAGGTLTVENLAPALEEISFPTSGQPAIYNHTAAQGTRFRLYIPEQHLTQ</sequence>
<dbReference type="Proteomes" id="UP000664628">
    <property type="component" value="Unassembled WGS sequence"/>
</dbReference>
<evidence type="ECO:0000313" key="11">
    <source>
        <dbReference type="EMBL" id="MBO0950774.1"/>
    </source>
</evidence>
<reference evidence="11 12" key="1">
    <citation type="submission" date="2021-03" db="EMBL/GenBank/DDBJ databases">
        <title>Fibrella sp. HMF5405 genome sequencing and assembly.</title>
        <authorList>
            <person name="Kang H."/>
            <person name="Kim H."/>
            <person name="Bae S."/>
            <person name="Joh K."/>
        </authorList>
    </citation>
    <scope>NUCLEOTIDE SEQUENCE [LARGE SCALE GENOMIC DNA]</scope>
    <source>
        <strain evidence="11 12">HMF5405</strain>
    </source>
</reference>
<dbReference type="SUPFAM" id="SSF158472">
    <property type="entry name" value="HAMP domain-like"/>
    <property type="match status" value="1"/>
</dbReference>
<keyword evidence="4" id="KW-0597">Phosphoprotein</keyword>
<dbReference type="SMART" id="SM00304">
    <property type="entry name" value="HAMP"/>
    <property type="match status" value="1"/>
</dbReference>
<accession>A0ABS3JNJ3</accession>
<comment type="caution">
    <text evidence="11">The sequence shown here is derived from an EMBL/GenBank/DDBJ whole genome shotgun (WGS) entry which is preliminary data.</text>
</comment>
<proteinExistence type="predicted"/>
<keyword evidence="12" id="KW-1185">Reference proteome</keyword>
<dbReference type="InterPro" id="IPR003660">
    <property type="entry name" value="HAMP_dom"/>
</dbReference>
<feature type="domain" description="HAMP" evidence="10">
    <location>
        <begin position="296"/>
        <end position="348"/>
    </location>
</feature>
<keyword evidence="7" id="KW-0418">Kinase</keyword>
<keyword evidence="9" id="KW-1133">Transmembrane helix</keyword>
<evidence type="ECO:0000256" key="3">
    <source>
        <dbReference type="ARBA" id="ARBA00012438"/>
    </source>
</evidence>
<name>A0ABS3JNJ3_9BACT</name>
<comment type="catalytic activity">
    <reaction evidence="1">
        <text>ATP + protein L-histidine = ADP + protein N-phospho-L-histidine.</text>
        <dbReference type="EC" id="2.7.13.3"/>
    </reaction>
</comment>
<dbReference type="PROSITE" id="PS50885">
    <property type="entry name" value="HAMP"/>
    <property type="match status" value="1"/>
</dbReference>
<evidence type="ECO:0000256" key="7">
    <source>
        <dbReference type="ARBA" id="ARBA00022777"/>
    </source>
</evidence>
<dbReference type="Gene3D" id="6.10.340.10">
    <property type="match status" value="1"/>
</dbReference>
<feature type="transmembrane region" description="Helical" evidence="9">
    <location>
        <begin position="107"/>
        <end position="125"/>
    </location>
</feature>
<feature type="transmembrane region" description="Helical" evidence="9">
    <location>
        <begin position="39"/>
        <end position="60"/>
    </location>
</feature>